<feature type="compositionally biased region" description="Polar residues" evidence="1">
    <location>
        <begin position="95"/>
        <end position="114"/>
    </location>
</feature>
<dbReference type="RefSeq" id="XP_009540957.1">
    <property type="nucleotide sequence ID" value="XM_009542662.1"/>
</dbReference>
<proteinExistence type="predicted"/>
<protein>
    <submittedName>
        <fullName evidence="2">Uncharacterized protein</fullName>
    </submittedName>
</protein>
<dbReference type="AlphaFoldDB" id="W4KPL8"/>
<evidence type="ECO:0000313" key="2">
    <source>
        <dbReference type="EMBL" id="ETW87001.1"/>
    </source>
</evidence>
<keyword evidence="3" id="KW-1185">Reference proteome</keyword>
<evidence type="ECO:0000313" key="3">
    <source>
        <dbReference type="Proteomes" id="UP000030671"/>
    </source>
</evidence>
<organism evidence="2 3">
    <name type="scientific">Heterobasidion irregulare (strain TC 32-1)</name>
    <dbReference type="NCBI Taxonomy" id="747525"/>
    <lineage>
        <taxon>Eukaryota</taxon>
        <taxon>Fungi</taxon>
        <taxon>Dikarya</taxon>
        <taxon>Basidiomycota</taxon>
        <taxon>Agaricomycotina</taxon>
        <taxon>Agaricomycetes</taxon>
        <taxon>Russulales</taxon>
        <taxon>Bondarzewiaceae</taxon>
        <taxon>Heterobasidion</taxon>
        <taxon>Heterobasidion annosum species complex</taxon>
    </lineage>
</organism>
<dbReference type="EMBL" id="KI925454">
    <property type="protein sequence ID" value="ETW87001.1"/>
    <property type="molecule type" value="Genomic_DNA"/>
</dbReference>
<gene>
    <name evidence="2" type="ORF">HETIRDRAFT_166524</name>
</gene>
<feature type="region of interest" description="Disordered" evidence="1">
    <location>
        <begin position="1"/>
        <end position="31"/>
    </location>
</feature>
<feature type="region of interest" description="Disordered" evidence="1">
    <location>
        <begin position="276"/>
        <end position="295"/>
    </location>
</feature>
<dbReference type="HOGENOM" id="CLU_816507_0_0_1"/>
<dbReference type="Proteomes" id="UP000030671">
    <property type="component" value="Unassembled WGS sequence"/>
</dbReference>
<evidence type="ECO:0000256" key="1">
    <source>
        <dbReference type="SAM" id="MobiDB-lite"/>
    </source>
</evidence>
<feature type="compositionally biased region" description="Acidic residues" evidence="1">
    <location>
        <begin position="206"/>
        <end position="221"/>
    </location>
</feature>
<dbReference type="eggNOG" id="ENOG502SVNJ">
    <property type="taxonomic scope" value="Eukaryota"/>
</dbReference>
<feature type="region of interest" description="Disordered" evidence="1">
    <location>
        <begin position="185"/>
        <end position="239"/>
    </location>
</feature>
<reference evidence="2 3" key="1">
    <citation type="journal article" date="2012" name="New Phytol.">
        <title>Insight into trade-off between wood decay and parasitism from the genome of a fungal forest pathogen.</title>
        <authorList>
            <person name="Olson A."/>
            <person name="Aerts A."/>
            <person name="Asiegbu F."/>
            <person name="Belbahri L."/>
            <person name="Bouzid O."/>
            <person name="Broberg A."/>
            <person name="Canback B."/>
            <person name="Coutinho P.M."/>
            <person name="Cullen D."/>
            <person name="Dalman K."/>
            <person name="Deflorio G."/>
            <person name="van Diepen L.T."/>
            <person name="Dunand C."/>
            <person name="Duplessis S."/>
            <person name="Durling M."/>
            <person name="Gonthier P."/>
            <person name="Grimwood J."/>
            <person name="Fossdal C.G."/>
            <person name="Hansson D."/>
            <person name="Henrissat B."/>
            <person name="Hietala A."/>
            <person name="Himmelstrand K."/>
            <person name="Hoffmeister D."/>
            <person name="Hogberg N."/>
            <person name="James T.Y."/>
            <person name="Karlsson M."/>
            <person name="Kohler A."/>
            <person name="Kues U."/>
            <person name="Lee Y.H."/>
            <person name="Lin Y.C."/>
            <person name="Lind M."/>
            <person name="Lindquist E."/>
            <person name="Lombard V."/>
            <person name="Lucas S."/>
            <person name="Lunden K."/>
            <person name="Morin E."/>
            <person name="Murat C."/>
            <person name="Park J."/>
            <person name="Raffaello T."/>
            <person name="Rouze P."/>
            <person name="Salamov A."/>
            <person name="Schmutz J."/>
            <person name="Solheim H."/>
            <person name="Stahlberg J."/>
            <person name="Velez H."/>
            <person name="de Vries R.P."/>
            <person name="Wiebenga A."/>
            <person name="Woodward S."/>
            <person name="Yakovlev I."/>
            <person name="Garbelotto M."/>
            <person name="Martin F."/>
            <person name="Grigoriev I.V."/>
            <person name="Stenlid J."/>
        </authorList>
    </citation>
    <scope>NUCLEOTIDE SEQUENCE [LARGE SCALE GENOMIC DNA]</scope>
    <source>
        <strain evidence="2 3">TC 32-1</strain>
    </source>
</reference>
<accession>W4KPL8</accession>
<dbReference type="OrthoDB" id="2537650at2759"/>
<sequence>MSSWFTRPRSPKRLDTTSLFPSITSETSRAGTVTGNLKASLEASPIAPALASAEAEPRKRAFTAALSTPHDSVLSELQGQGPDHDPGARLDATPAPTSVTGMSSDTLPRTDGLSSPLDTLYDPFTGAPLGVLSLVSSAPDETQNKNVGIGAKEELWTHLARIRSLQAEIAGMHVTMEGIGVGLGKPSGSRGAAGRRGGGTERLDGDGAEEGAEGIEGEGEEAGERRLQEREDEFEKSEEKFEIRKAEIDGIMHKALTTFHALEPPTVDFAAVSRSNTTSTAPPMTPSSPSMLRSDRPGLLRLPLDGSSPRIHDDLYLESPVSAHSPLPTDGNVETGSFHM</sequence>
<feature type="region of interest" description="Disordered" evidence="1">
    <location>
        <begin position="320"/>
        <end position="340"/>
    </location>
</feature>
<dbReference type="GeneID" id="20668057"/>
<feature type="region of interest" description="Disordered" evidence="1">
    <location>
        <begin position="73"/>
        <end position="114"/>
    </location>
</feature>
<dbReference type="KEGG" id="hir:HETIRDRAFT_166524"/>
<feature type="compositionally biased region" description="Polar residues" evidence="1">
    <location>
        <begin position="16"/>
        <end position="31"/>
    </location>
</feature>
<dbReference type="InParanoid" id="W4KPL8"/>
<feature type="compositionally biased region" description="Low complexity" evidence="1">
    <location>
        <begin position="277"/>
        <end position="291"/>
    </location>
</feature>
<name>W4KPL8_HETIT</name>